<reference evidence="3" key="1">
    <citation type="submission" date="2019-11" db="EMBL/GenBank/DDBJ databases">
        <title>The complete genome sequence of Saccharopolyspora sp. E2A.</title>
        <authorList>
            <person name="Zhang G."/>
        </authorList>
    </citation>
    <scope>NUCLEOTIDE SEQUENCE [LARGE SCALE GENOMIC DNA]</scope>
    <source>
        <strain evidence="3">E2A</strain>
    </source>
</reference>
<sequence>MARNNNTDNRAVIIGLGRFGGSLAQALMEQGTEVLAIDAREKVVQQYADVVTHAAVADSTDIDALRQLGVHRSPRAVVSIGADLEASILTTSVLVDFGIPNIWAKGLSRQHAKILDRVGAHHLVLPEHDMGERVAHLVMGRMLDYIEFEDDYTLVKTAAPAEAVGRPLGDSQLRTRYGITVVSIKRRGEGFTYATADTIVRPDDLLIVAGKSHDTERFAETT</sequence>
<dbReference type="PANTHER" id="PTHR43833">
    <property type="entry name" value="POTASSIUM CHANNEL PROTEIN 2-RELATED-RELATED"/>
    <property type="match status" value="1"/>
</dbReference>
<evidence type="ECO:0000313" key="2">
    <source>
        <dbReference type="EMBL" id="QGK68631.1"/>
    </source>
</evidence>
<name>A0A5Q3Q253_9PSEU</name>
<dbReference type="Gene3D" id="3.40.50.720">
    <property type="entry name" value="NAD(P)-binding Rossmann-like Domain"/>
    <property type="match status" value="1"/>
</dbReference>
<dbReference type="SUPFAM" id="SSF116726">
    <property type="entry name" value="TrkA C-terminal domain-like"/>
    <property type="match status" value="1"/>
</dbReference>
<dbReference type="Pfam" id="PF02254">
    <property type="entry name" value="TrkA_N"/>
    <property type="match status" value="1"/>
</dbReference>
<organism evidence="2 3">
    <name type="scientific">Allosaccharopolyspora coralli</name>
    <dbReference type="NCBI Taxonomy" id="2665642"/>
    <lineage>
        <taxon>Bacteria</taxon>
        <taxon>Bacillati</taxon>
        <taxon>Actinomycetota</taxon>
        <taxon>Actinomycetes</taxon>
        <taxon>Pseudonocardiales</taxon>
        <taxon>Pseudonocardiaceae</taxon>
        <taxon>Allosaccharopolyspora</taxon>
    </lineage>
</organism>
<dbReference type="GO" id="GO:0008324">
    <property type="term" value="F:monoatomic cation transmembrane transporter activity"/>
    <property type="evidence" value="ECO:0007669"/>
    <property type="project" value="InterPro"/>
</dbReference>
<dbReference type="InterPro" id="IPR036291">
    <property type="entry name" value="NAD(P)-bd_dom_sf"/>
</dbReference>
<dbReference type="AlphaFoldDB" id="A0A5Q3Q253"/>
<evidence type="ECO:0000259" key="1">
    <source>
        <dbReference type="PROSITE" id="PS51202"/>
    </source>
</evidence>
<dbReference type="InterPro" id="IPR003148">
    <property type="entry name" value="RCK_N"/>
</dbReference>
<dbReference type="Proteomes" id="UP000371041">
    <property type="component" value="Chromosome"/>
</dbReference>
<accession>A0A5Q3Q253</accession>
<dbReference type="Gene3D" id="3.30.70.1450">
    <property type="entry name" value="Regulator of K+ conductance, C-terminal domain"/>
    <property type="match status" value="1"/>
</dbReference>
<dbReference type="PANTHER" id="PTHR43833:SF7">
    <property type="entry name" value="KTR SYSTEM POTASSIUM UPTAKE PROTEIN C"/>
    <property type="match status" value="1"/>
</dbReference>
<dbReference type="GO" id="GO:0006813">
    <property type="term" value="P:potassium ion transport"/>
    <property type="evidence" value="ECO:0007669"/>
    <property type="project" value="InterPro"/>
</dbReference>
<dbReference type="RefSeq" id="WP_154075240.1">
    <property type="nucleotide sequence ID" value="NZ_CP045929.1"/>
</dbReference>
<dbReference type="InterPro" id="IPR006037">
    <property type="entry name" value="RCK_C"/>
</dbReference>
<evidence type="ECO:0000313" key="3">
    <source>
        <dbReference type="Proteomes" id="UP000371041"/>
    </source>
</evidence>
<dbReference type="EMBL" id="CP045929">
    <property type="protein sequence ID" value="QGK68631.1"/>
    <property type="molecule type" value="Genomic_DNA"/>
</dbReference>
<keyword evidence="3" id="KW-1185">Reference proteome</keyword>
<dbReference type="InterPro" id="IPR036721">
    <property type="entry name" value="RCK_C_sf"/>
</dbReference>
<gene>
    <name evidence="2" type="ORF">GIY23_02835</name>
</gene>
<dbReference type="SUPFAM" id="SSF51735">
    <property type="entry name" value="NAD(P)-binding Rossmann-fold domains"/>
    <property type="match status" value="1"/>
</dbReference>
<dbReference type="Pfam" id="PF02080">
    <property type="entry name" value="TrkA_C"/>
    <property type="match status" value="1"/>
</dbReference>
<feature type="domain" description="RCK C-terminal" evidence="1">
    <location>
        <begin position="140"/>
        <end position="222"/>
    </location>
</feature>
<dbReference type="KEGG" id="sace:GIY23_02835"/>
<proteinExistence type="predicted"/>
<protein>
    <submittedName>
        <fullName evidence="2">TrkA family potassium uptake protein</fullName>
    </submittedName>
</protein>
<dbReference type="InterPro" id="IPR050721">
    <property type="entry name" value="Trk_Ktr_HKT_K-transport"/>
</dbReference>
<dbReference type="PROSITE" id="PS51202">
    <property type="entry name" value="RCK_C"/>
    <property type="match status" value="1"/>
</dbReference>